<dbReference type="AlphaFoldDB" id="A0A9Q1LZS8"/>
<feature type="region of interest" description="Disordered" evidence="1">
    <location>
        <begin position="1"/>
        <end position="27"/>
    </location>
</feature>
<feature type="region of interest" description="Disordered" evidence="1">
    <location>
        <begin position="185"/>
        <end position="215"/>
    </location>
</feature>
<organism evidence="2 3">
    <name type="scientific">Anisodus acutangulus</name>
    <dbReference type="NCBI Taxonomy" id="402998"/>
    <lineage>
        <taxon>Eukaryota</taxon>
        <taxon>Viridiplantae</taxon>
        <taxon>Streptophyta</taxon>
        <taxon>Embryophyta</taxon>
        <taxon>Tracheophyta</taxon>
        <taxon>Spermatophyta</taxon>
        <taxon>Magnoliopsida</taxon>
        <taxon>eudicotyledons</taxon>
        <taxon>Gunneridae</taxon>
        <taxon>Pentapetalae</taxon>
        <taxon>asterids</taxon>
        <taxon>lamiids</taxon>
        <taxon>Solanales</taxon>
        <taxon>Solanaceae</taxon>
        <taxon>Solanoideae</taxon>
        <taxon>Hyoscyameae</taxon>
        <taxon>Anisodus</taxon>
    </lineage>
</organism>
<feature type="compositionally biased region" description="Basic and acidic residues" evidence="1">
    <location>
        <begin position="8"/>
        <end position="18"/>
    </location>
</feature>
<name>A0A9Q1LZS8_9SOLA</name>
<sequence>MTSRKKKESRDDVPRSKEGTTTAPEVSELIEVDTLENMVRKIKNEDIALRFAEPESKKLYLLGLEMKSDGNLTRPEVLSLLIETALATFVATSSAPIAGLGVPAHGMRLIRLVEAKVTKLVEKFLAYVKEAIDITLAPHKENLEARIMTQLSALDPPEIVPSGPIQPPAEQLFSTQPRVSIEPHMEEDQIMNDNDDRSERQSESEPDSDGRDDLLASVCSAVRAVGIPPDDVDIVVVMQ</sequence>
<protein>
    <submittedName>
        <fullName evidence="2">Uncharacterized protein</fullName>
    </submittedName>
</protein>
<proteinExistence type="predicted"/>
<comment type="caution">
    <text evidence="2">The sequence shown here is derived from an EMBL/GenBank/DDBJ whole genome shotgun (WGS) entry which is preliminary data.</text>
</comment>
<keyword evidence="3" id="KW-1185">Reference proteome</keyword>
<dbReference type="Proteomes" id="UP001152561">
    <property type="component" value="Unassembled WGS sequence"/>
</dbReference>
<evidence type="ECO:0000256" key="1">
    <source>
        <dbReference type="SAM" id="MobiDB-lite"/>
    </source>
</evidence>
<gene>
    <name evidence="2" type="ORF">K7X08_032392</name>
</gene>
<evidence type="ECO:0000313" key="3">
    <source>
        <dbReference type="Proteomes" id="UP001152561"/>
    </source>
</evidence>
<dbReference type="EMBL" id="JAJAGQ010000013">
    <property type="protein sequence ID" value="KAJ8546515.1"/>
    <property type="molecule type" value="Genomic_DNA"/>
</dbReference>
<evidence type="ECO:0000313" key="2">
    <source>
        <dbReference type="EMBL" id="KAJ8546515.1"/>
    </source>
</evidence>
<accession>A0A9Q1LZS8</accession>
<feature type="compositionally biased region" description="Basic and acidic residues" evidence="1">
    <location>
        <begin position="194"/>
        <end position="214"/>
    </location>
</feature>
<reference evidence="3" key="1">
    <citation type="journal article" date="2023" name="Proc. Natl. Acad. Sci. U.S.A.">
        <title>Genomic and structural basis for evolution of tropane alkaloid biosynthesis.</title>
        <authorList>
            <person name="Wanga Y.-J."/>
            <person name="Taina T."/>
            <person name="Yua J.-Y."/>
            <person name="Lia J."/>
            <person name="Xua B."/>
            <person name="Chenc J."/>
            <person name="D'Auriad J.C."/>
            <person name="Huanga J.-P."/>
            <person name="Huanga S.-X."/>
        </authorList>
    </citation>
    <scope>NUCLEOTIDE SEQUENCE [LARGE SCALE GENOMIC DNA]</scope>
    <source>
        <strain evidence="3">cv. KIB-2019</strain>
    </source>
</reference>